<reference evidence="1 2" key="1">
    <citation type="journal article" date="2020" name="Int. J. Syst. Evol. Microbiol.">
        <title>Description and complete genome sequences of Bradyrhizobium symbiodeficiens sp. nov., a non-symbiotic bacterium associated with legumes native to Canada.</title>
        <authorList>
            <person name="Bromfield E.S.P."/>
            <person name="Cloutier S."/>
            <person name="Nguyen H.D.T."/>
        </authorList>
    </citation>
    <scope>NUCLEOTIDE SEQUENCE [LARGE SCALE GENOMIC DNA]</scope>
    <source>
        <strain evidence="1 2">101S1MB</strain>
    </source>
</reference>
<gene>
    <name evidence="1" type="ORF">HAV00_26010</name>
</gene>
<organism evidence="1 2">
    <name type="scientific">Bradyrhizobium symbiodeficiens</name>
    <dbReference type="NCBI Taxonomy" id="1404367"/>
    <lineage>
        <taxon>Bacteria</taxon>
        <taxon>Pseudomonadati</taxon>
        <taxon>Pseudomonadota</taxon>
        <taxon>Alphaproteobacteria</taxon>
        <taxon>Hyphomicrobiales</taxon>
        <taxon>Nitrobacteraceae</taxon>
        <taxon>Bradyrhizobium</taxon>
    </lineage>
</organism>
<dbReference type="Proteomes" id="UP000500895">
    <property type="component" value="Chromosome"/>
</dbReference>
<protein>
    <submittedName>
        <fullName evidence="1">Uncharacterized protein</fullName>
    </submittedName>
</protein>
<sequence length="88" mass="9543">MPADVLDGAASLIGCSQPSFRQSCVALSVNQQVKAFRDTEYLASRYVGGGAPTWAMAGRSRHELIKRPVDHAGLKFELEAQVPSENRP</sequence>
<dbReference type="AlphaFoldDB" id="A0A6G9AAN3"/>
<dbReference type="EMBL" id="CP050066">
    <property type="protein sequence ID" value="QIP09488.1"/>
    <property type="molecule type" value="Genomic_DNA"/>
</dbReference>
<evidence type="ECO:0000313" key="2">
    <source>
        <dbReference type="Proteomes" id="UP000500895"/>
    </source>
</evidence>
<proteinExistence type="predicted"/>
<dbReference type="RefSeq" id="WP_166469165.1">
    <property type="nucleotide sequence ID" value="NZ_CP050066.2"/>
</dbReference>
<evidence type="ECO:0000313" key="1">
    <source>
        <dbReference type="EMBL" id="QIP09488.1"/>
    </source>
</evidence>
<name>A0A6G9AAN3_9BRAD</name>
<accession>A0A6G9AAN3</accession>